<evidence type="ECO:0000259" key="3">
    <source>
        <dbReference type="PROSITE" id="PS50943"/>
    </source>
</evidence>
<evidence type="ECO:0000313" key="5">
    <source>
        <dbReference type="Proteomes" id="UP001204562"/>
    </source>
</evidence>
<keyword evidence="2" id="KW-0812">Transmembrane</keyword>
<feature type="transmembrane region" description="Helical" evidence="2">
    <location>
        <begin position="258"/>
        <end position="276"/>
    </location>
</feature>
<organism evidence="4 5">
    <name type="scientific">Intestinimonas massiliensis</name>
    <name type="common">ex Afouda et al. 2020</name>
    <dbReference type="NCBI Taxonomy" id="1673721"/>
    <lineage>
        <taxon>Bacteria</taxon>
        <taxon>Bacillati</taxon>
        <taxon>Bacillota</taxon>
        <taxon>Clostridia</taxon>
        <taxon>Eubacteriales</taxon>
        <taxon>Intestinimonas</taxon>
    </lineage>
</organism>
<evidence type="ECO:0000313" key="4">
    <source>
        <dbReference type="EMBL" id="MCQ4769678.1"/>
    </source>
</evidence>
<reference evidence="4" key="1">
    <citation type="submission" date="2022-06" db="EMBL/GenBank/DDBJ databases">
        <title>Isolation of gut microbiota from human fecal samples.</title>
        <authorList>
            <person name="Pamer E.G."/>
            <person name="Barat B."/>
            <person name="Waligurski E."/>
            <person name="Medina S."/>
            <person name="Paddock L."/>
            <person name="Mostad J."/>
        </authorList>
    </citation>
    <scope>NUCLEOTIDE SEQUENCE</scope>
    <source>
        <strain evidence="4">DFI.9.91</strain>
    </source>
</reference>
<feature type="transmembrane region" description="Helical" evidence="2">
    <location>
        <begin position="146"/>
        <end position="164"/>
    </location>
</feature>
<feature type="transmembrane region" description="Helical" evidence="2">
    <location>
        <begin position="107"/>
        <end position="125"/>
    </location>
</feature>
<keyword evidence="1" id="KW-0238">DNA-binding</keyword>
<dbReference type="CDD" id="cd00093">
    <property type="entry name" value="HTH_XRE"/>
    <property type="match status" value="1"/>
</dbReference>
<feature type="transmembrane region" description="Helical" evidence="2">
    <location>
        <begin position="184"/>
        <end position="203"/>
    </location>
</feature>
<sequence length="368" mass="41037">MEPDFSERLKNYRRAKAMTQQDLADQLGVSNKTVSRWESGGGYPDVPLLVPLARALGVTVDDLLDGEKPIRTLTRADGQSLLSFAFALGGGVLFFLLDLFMPALLCYLAYLGCMAYGVYLQRYYCYQNRWFRIGNAAMDLSVNLTVVLRLGTGLAALPAAMTIANAQEWRVRLLFWWKDHLPLLLLLGVLLAMALTALTLWLVERWGFGRRPVPLRPGLRRPAVRELLPALSLLLLTAFWLPFRLDVLPLEAYLRQSLLYGGLAGMLILLCLLLALKKGRRRGLAPTALLLLGADLLPGLGEEWAYLPRSKECILAKPTLSDLYPRFYCPEPEQVAAGLVLALLCLLLVVVTFRPKAPDEEREMAPKA</sequence>
<comment type="caution">
    <text evidence="4">The sequence shown here is derived from an EMBL/GenBank/DDBJ whole genome shotgun (WGS) entry which is preliminary data.</text>
</comment>
<keyword evidence="2" id="KW-1133">Transmembrane helix</keyword>
<feature type="transmembrane region" description="Helical" evidence="2">
    <location>
        <begin position="224"/>
        <end position="243"/>
    </location>
</feature>
<dbReference type="EMBL" id="JANFYS010000006">
    <property type="protein sequence ID" value="MCQ4769678.1"/>
    <property type="molecule type" value="Genomic_DNA"/>
</dbReference>
<dbReference type="Proteomes" id="UP001204562">
    <property type="component" value="Unassembled WGS sequence"/>
</dbReference>
<dbReference type="PANTHER" id="PTHR46558">
    <property type="entry name" value="TRACRIPTIONAL REGULATORY PROTEIN-RELATED-RELATED"/>
    <property type="match status" value="1"/>
</dbReference>
<accession>A0AAW5JPV1</accession>
<name>A0AAW5JPV1_9FIRM</name>
<evidence type="ECO:0000256" key="2">
    <source>
        <dbReference type="SAM" id="Phobius"/>
    </source>
</evidence>
<keyword evidence="2" id="KW-0472">Membrane</keyword>
<dbReference type="InterPro" id="IPR010982">
    <property type="entry name" value="Lambda_DNA-bd_dom_sf"/>
</dbReference>
<proteinExistence type="predicted"/>
<dbReference type="RefSeq" id="WP_256303394.1">
    <property type="nucleotide sequence ID" value="NZ_JANFYS010000006.1"/>
</dbReference>
<dbReference type="AlphaFoldDB" id="A0AAW5JPV1"/>
<dbReference type="Gene3D" id="1.10.260.40">
    <property type="entry name" value="lambda repressor-like DNA-binding domains"/>
    <property type="match status" value="1"/>
</dbReference>
<evidence type="ECO:0000256" key="1">
    <source>
        <dbReference type="ARBA" id="ARBA00023125"/>
    </source>
</evidence>
<gene>
    <name evidence="4" type="ORF">NE579_04235</name>
</gene>
<feature type="domain" description="HTH cro/C1-type" evidence="3">
    <location>
        <begin position="9"/>
        <end position="63"/>
    </location>
</feature>
<dbReference type="SMART" id="SM00530">
    <property type="entry name" value="HTH_XRE"/>
    <property type="match status" value="1"/>
</dbReference>
<dbReference type="PROSITE" id="PS50943">
    <property type="entry name" value="HTH_CROC1"/>
    <property type="match status" value="1"/>
</dbReference>
<dbReference type="GO" id="GO:0003677">
    <property type="term" value="F:DNA binding"/>
    <property type="evidence" value="ECO:0007669"/>
    <property type="project" value="UniProtKB-KW"/>
</dbReference>
<feature type="transmembrane region" description="Helical" evidence="2">
    <location>
        <begin position="81"/>
        <end position="101"/>
    </location>
</feature>
<protein>
    <submittedName>
        <fullName evidence="4">Helix-turn-helix domain-containing protein</fullName>
    </submittedName>
</protein>
<dbReference type="InterPro" id="IPR001387">
    <property type="entry name" value="Cro/C1-type_HTH"/>
</dbReference>
<dbReference type="PANTHER" id="PTHR46558:SF4">
    <property type="entry name" value="DNA-BIDING PHAGE PROTEIN"/>
    <property type="match status" value="1"/>
</dbReference>
<dbReference type="Pfam" id="PF01381">
    <property type="entry name" value="HTH_3"/>
    <property type="match status" value="1"/>
</dbReference>
<dbReference type="SUPFAM" id="SSF47413">
    <property type="entry name" value="lambda repressor-like DNA-binding domains"/>
    <property type="match status" value="1"/>
</dbReference>
<feature type="transmembrane region" description="Helical" evidence="2">
    <location>
        <begin position="335"/>
        <end position="353"/>
    </location>
</feature>